<evidence type="ECO:0000313" key="4">
    <source>
        <dbReference type="Proteomes" id="UP000701801"/>
    </source>
</evidence>
<dbReference type="Proteomes" id="UP000701801">
    <property type="component" value="Unassembled WGS sequence"/>
</dbReference>
<feature type="chain" id="PRO_5040111855" evidence="2">
    <location>
        <begin position="20"/>
        <end position="214"/>
    </location>
</feature>
<comment type="caution">
    <text evidence="3">The sequence shown here is derived from an EMBL/GenBank/DDBJ whole genome shotgun (WGS) entry which is preliminary data.</text>
</comment>
<dbReference type="OrthoDB" id="4160690at2759"/>
<organism evidence="3 4">
    <name type="scientific">Hymenoscyphus albidus</name>
    <dbReference type="NCBI Taxonomy" id="595503"/>
    <lineage>
        <taxon>Eukaryota</taxon>
        <taxon>Fungi</taxon>
        <taxon>Dikarya</taxon>
        <taxon>Ascomycota</taxon>
        <taxon>Pezizomycotina</taxon>
        <taxon>Leotiomycetes</taxon>
        <taxon>Helotiales</taxon>
        <taxon>Helotiaceae</taxon>
        <taxon>Hymenoscyphus</taxon>
    </lineage>
</organism>
<keyword evidence="2" id="KW-0732">Signal</keyword>
<feature type="compositionally biased region" description="Low complexity" evidence="1">
    <location>
        <begin position="147"/>
        <end position="189"/>
    </location>
</feature>
<protein>
    <submittedName>
        <fullName evidence="3">Uncharacterized protein</fullName>
    </submittedName>
</protein>
<sequence>MVRLQHLAIAITAFQIVYANTVDDEWHLQILKRQEPGTNSYKCHDTCGQAIIGSRSTGYCTNPTFKTNYENCLACAGPDNFNIWNMYGNTLTRAATTCGDLSTTPLSGKQPDIPDAIPATGGVTPSASSPRPSGRPNLTNATAPVEAGSTNRSNSSATATSTSAGVTSTRGPQSTSSATNSSGGATPTGAGSNLLPHSFVVLAMAAIMAVCVTV</sequence>
<proteinExistence type="predicted"/>
<evidence type="ECO:0000256" key="2">
    <source>
        <dbReference type="SAM" id="SignalP"/>
    </source>
</evidence>
<gene>
    <name evidence="3" type="ORF">HYALB_00009175</name>
</gene>
<reference evidence="3" key="1">
    <citation type="submission" date="2021-07" db="EMBL/GenBank/DDBJ databases">
        <authorList>
            <person name="Durling M."/>
        </authorList>
    </citation>
    <scope>NUCLEOTIDE SEQUENCE</scope>
</reference>
<name>A0A9N9LVG5_9HELO</name>
<feature type="region of interest" description="Disordered" evidence="1">
    <location>
        <begin position="103"/>
        <end position="189"/>
    </location>
</feature>
<evidence type="ECO:0000313" key="3">
    <source>
        <dbReference type="EMBL" id="CAG8981919.1"/>
    </source>
</evidence>
<feature type="compositionally biased region" description="Low complexity" evidence="1">
    <location>
        <begin position="125"/>
        <end position="136"/>
    </location>
</feature>
<accession>A0A9N9LVG5</accession>
<dbReference type="EMBL" id="CAJVRM010000540">
    <property type="protein sequence ID" value="CAG8981919.1"/>
    <property type="molecule type" value="Genomic_DNA"/>
</dbReference>
<keyword evidence="4" id="KW-1185">Reference proteome</keyword>
<feature type="signal peptide" evidence="2">
    <location>
        <begin position="1"/>
        <end position="19"/>
    </location>
</feature>
<evidence type="ECO:0000256" key="1">
    <source>
        <dbReference type="SAM" id="MobiDB-lite"/>
    </source>
</evidence>
<dbReference type="AlphaFoldDB" id="A0A9N9LVG5"/>